<comment type="caution">
    <text evidence="1">The sequence shown here is derived from an EMBL/GenBank/DDBJ whole genome shotgun (WGS) entry which is preliminary data.</text>
</comment>
<reference evidence="1 2" key="1">
    <citation type="journal article" date="2016" name="Nat. Commun.">
        <title>Thousands of microbial genomes shed light on interconnected biogeochemical processes in an aquifer system.</title>
        <authorList>
            <person name="Anantharaman K."/>
            <person name="Brown C.T."/>
            <person name="Hug L.A."/>
            <person name="Sharon I."/>
            <person name="Castelle C.J."/>
            <person name="Probst A.J."/>
            <person name="Thomas B.C."/>
            <person name="Singh A."/>
            <person name="Wilkins M.J."/>
            <person name="Karaoz U."/>
            <person name="Brodie E.L."/>
            <person name="Williams K.H."/>
            <person name="Hubbard S.S."/>
            <person name="Banfield J.F."/>
        </authorList>
    </citation>
    <scope>NUCLEOTIDE SEQUENCE [LARGE SCALE GENOMIC DNA]</scope>
</reference>
<name>A0A1G2L9W4_9BACT</name>
<sequence>MGAAMADPAKDETGCRPNKKYVIFFDVNMPWRRLVPHFHTLKQRAKLVPLRGKSIFNSDETLHDMDDADLLNYVIRVLDMQYPSFVCFFCTLDLGISEYIGKNHPAHNRVIIETFRQRSRHEWGLLAEEIMKRFEDKAKEIERAMDT</sequence>
<dbReference type="AlphaFoldDB" id="A0A1G2L9W4"/>
<dbReference type="Proteomes" id="UP000177982">
    <property type="component" value="Unassembled WGS sequence"/>
</dbReference>
<evidence type="ECO:0000313" key="2">
    <source>
        <dbReference type="Proteomes" id="UP000177982"/>
    </source>
</evidence>
<protein>
    <submittedName>
        <fullName evidence="1">Uncharacterized protein</fullName>
    </submittedName>
</protein>
<accession>A0A1G2L9W4</accession>
<dbReference type="EMBL" id="MHQO01000007">
    <property type="protein sequence ID" value="OHA07569.1"/>
    <property type="molecule type" value="Genomic_DNA"/>
</dbReference>
<proteinExistence type="predicted"/>
<organism evidence="1 2">
    <name type="scientific">Candidatus Sungbacteria bacterium RIFCSPLOWO2_01_FULL_47_10</name>
    <dbReference type="NCBI Taxonomy" id="1802276"/>
    <lineage>
        <taxon>Bacteria</taxon>
        <taxon>Candidatus Sungiibacteriota</taxon>
    </lineage>
</organism>
<gene>
    <name evidence="1" type="ORF">A2934_01580</name>
</gene>
<evidence type="ECO:0000313" key="1">
    <source>
        <dbReference type="EMBL" id="OHA07569.1"/>
    </source>
</evidence>